<feature type="transmembrane region" description="Helical" evidence="1">
    <location>
        <begin position="49"/>
        <end position="68"/>
    </location>
</feature>
<keyword evidence="1" id="KW-0812">Transmembrane</keyword>
<evidence type="ECO:0000313" key="3">
    <source>
        <dbReference type="Proteomes" id="UP000663860"/>
    </source>
</evidence>
<evidence type="ECO:0000313" key="2">
    <source>
        <dbReference type="EMBL" id="CAF0747111.1"/>
    </source>
</evidence>
<accession>A0A813P064</accession>
<comment type="caution">
    <text evidence="2">The sequence shown here is derived from an EMBL/GenBank/DDBJ whole genome shotgun (WGS) entry which is preliminary data.</text>
</comment>
<keyword evidence="1" id="KW-0472">Membrane</keyword>
<evidence type="ECO:0000256" key="1">
    <source>
        <dbReference type="SAM" id="Phobius"/>
    </source>
</evidence>
<dbReference type="EMBL" id="CAJNOE010000021">
    <property type="protein sequence ID" value="CAF0747111.1"/>
    <property type="molecule type" value="Genomic_DNA"/>
</dbReference>
<feature type="transmembrane region" description="Helical" evidence="1">
    <location>
        <begin position="80"/>
        <end position="98"/>
    </location>
</feature>
<proteinExistence type="predicted"/>
<dbReference type="AlphaFoldDB" id="A0A813P064"/>
<reference evidence="2" key="1">
    <citation type="submission" date="2021-02" db="EMBL/GenBank/DDBJ databases">
        <authorList>
            <person name="Nowell W R."/>
        </authorList>
    </citation>
    <scope>NUCLEOTIDE SEQUENCE</scope>
</reference>
<keyword evidence="1" id="KW-1133">Transmembrane helix</keyword>
<organism evidence="2 3">
    <name type="scientific">Adineta steineri</name>
    <dbReference type="NCBI Taxonomy" id="433720"/>
    <lineage>
        <taxon>Eukaryota</taxon>
        <taxon>Metazoa</taxon>
        <taxon>Spiralia</taxon>
        <taxon>Gnathifera</taxon>
        <taxon>Rotifera</taxon>
        <taxon>Eurotatoria</taxon>
        <taxon>Bdelloidea</taxon>
        <taxon>Adinetida</taxon>
        <taxon>Adinetidae</taxon>
        <taxon>Adineta</taxon>
    </lineage>
</organism>
<feature type="transmembrane region" description="Helical" evidence="1">
    <location>
        <begin position="104"/>
        <end position="124"/>
    </location>
</feature>
<protein>
    <submittedName>
        <fullName evidence="2">Uncharacterized protein</fullName>
    </submittedName>
</protein>
<feature type="transmembrane region" description="Helical" evidence="1">
    <location>
        <begin position="12"/>
        <end position="37"/>
    </location>
</feature>
<name>A0A813P064_9BILA</name>
<dbReference type="Proteomes" id="UP000663860">
    <property type="component" value="Unassembled WGS sequence"/>
</dbReference>
<sequence length="133" mass="15023">MSAEQSLKNSFTYFGYLAMLEGFALLIFPNLTIKLLFLSPLQSAQAEQYARVAGLFLIGIGNYYSVAGKNTLIPFFRASVIGRFFILPLMGILIYFGFFEPSFVIFGIQDLLTAIYSYVHLKAYDTEQAKTRK</sequence>
<gene>
    <name evidence="2" type="ORF">IZO911_LOCUS3906</name>
</gene>